<name>A0A0C3FNV3_PILCF</name>
<accession>A0A0C3FNV3</accession>
<gene>
    <name evidence="2" type="ORF">PILCRDRAFT_522285</name>
</gene>
<sequence>MRICIYMELEFKSTDTDQLGQPWDANDHGNDRRQREETRIRQNGTGKYTVRSVERESVANNGRSL</sequence>
<dbReference type="AlphaFoldDB" id="A0A0C3FNV3"/>
<dbReference type="InParanoid" id="A0A0C3FNV3"/>
<proteinExistence type="predicted"/>
<evidence type="ECO:0000313" key="2">
    <source>
        <dbReference type="EMBL" id="KIM80891.1"/>
    </source>
</evidence>
<reference evidence="2 3" key="1">
    <citation type="submission" date="2014-04" db="EMBL/GenBank/DDBJ databases">
        <authorList>
            <consortium name="DOE Joint Genome Institute"/>
            <person name="Kuo A."/>
            <person name="Tarkka M."/>
            <person name="Buscot F."/>
            <person name="Kohler A."/>
            <person name="Nagy L.G."/>
            <person name="Floudas D."/>
            <person name="Copeland A."/>
            <person name="Barry K.W."/>
            <person name="Cichocki N."/>
            <person name="Veneault-Fourrey C."/>
            <person name="LaButti K."/>
            <person name="Lindquist E.A."/>
            <person name="Lipzen A."/>
            <person name="Lundell T."/>
            <person name="Morin E."/>
            <person name="Murat C."/>
            <person name="Sun H."/>
            <person name="Tunlid A."/>
            <person name="Henrissat B."/>
            <person name="Grigoriev I.V."/>
            <person name="Hibbett D.S."/>
            <person name="Martin F."/>
            <person name="Nordberg H.P."/>
            <person name="Cantor M.N."/>
            <person name="Hua S.X."/>
        </authorList>
    </citation>
    <scope>NUCLEOTIDE SEQUENCE [LARGE SCALE GENOMIC DNA]</scope>
    <source>
        <strain evidence="2 3">F 1598</strain>
    </source>
</reference>
<dbReference type="Proteomes" id="UP000054166">
    <property type="component" value="Unassembled WGS sequence"/>
</dbReference>
<evidence type="ECO:0000313" key="3">
    <source>
        <dbReference type="Proteomes" id="UP000054166"/>
    </source>
</evidence>
<feature type="region of interest" description="Disordered" evidence="1">
    <location>
        <begin position="16"/>
        <end position="45"/>
    </location>
</feature>
<feature type="compositionally biased region" description="Basic and acidic residues" evidence="1">
    <location>
        <begin position="25"/>
        <end position="40"/>
    </location>
</feature>
<protein>
    <submittedName>
        <fullName evidence="2">Uncharacterized protein</fullName>
    </submittedName>
</protein>
<dbReference type="EMBL" id="KN833002">
    <property type="protein sequence ID" value="KIM80891.1"/>
    <property type="molecule type" value="Genomic_DNA"/>
</dbReference>
<organism evidence="2 3">
    <name type="scientific">Piloderma croceum (strain F 1598)</name>
    <dbReference type="NCBI Taxonomy" id="765440"/>
    <lineage>
        <taxon>Eukaryota</taxon>
        <taxon>Fungi</taxon>
        <taxon>Dikarya</taxon>
        <taxon>Basidiomycota</taxon>
        <taxon>Agaricomycotina</taxon>
        <taxon>Agaricomycetes</taxon>
        <taxon>Agaricomycetidae</taxon>
        <taxon>Atheliales</taxon>
        <taxon>Atheliaceae</taxon>
        <taxon>Piloderma</taxon>
    </lineage>
</organism>
<evidence type="ECO:0000256" key="1">
    <source>
        <dbReference type="SAM" id="MobiDB-lite"/>
    </source>
</evidence>
<reference evidence="3" key="2">
    <citation type="submission" date="2015-01" db="EMBL/GenBank/DDBJ databases">
        <title>Evolutionary Origins and Diversification of the Mycorrhizal Mutualists.</title>
        <authorList>
            <consortium name="DOE Joint Genome Institute"/>
            <consortium name="Mycorrhizal Genomics Consortium"/>
            <person name="Kohler A."/>
            <person name="Kuo A."/>
            <person name="Nagy L.G."/>
            <person name="Floudas D."/>
            <person name="Copeland A."/>
            <person name="Barry K.W."/>
            <person name="Cichocki N."/>
            <person name="Veneault-Fourrey C."/>
            <person name="LaButti K."/>
            <person name="Lindquist E.A."/>
            <person name="Lipzen A."/>
            <person name="Lundell T."/>
            <person name="Morin E."/>
            <person name="Murat C."/>
            <person name="Riley R."/>
            <person name="Ohm R."/>
            <person name="Sun H."/>
            <person name="Tunlid A."/>
            <person name="Henrissat B."/>
            <person name="Grigoriev I.V."/>
            <person name="Hibbett D.S."/>
            <person name="Martin F."/>
        </authorList>
    </citation>
    <scope>NUCLEOTIDE SEQUENCE [LARGE SCALE GENOMIC DNA]</scope>
    <source>
        <strain evidence="3">F 1598</strain>
    </source>
</reference>
<keyword evidence="3" id="KW-1185">Reference proteome</keyword>
<dbReference type="HOGENOM" id="CLU_2850502_0_0_1"/>